<evidence type="ECO:0000256" key="2">
    <source>
        <dbReference type="ARBA" id="ARBA00005253"/>
    </source>
</evidence>
<dbReference type="InterPro" id="IPR002048">
    <property type="entry name" value="EF_hand_dom"/>
</dbReference>
<dbReference type="PROSITE" id="PS50222">
    <property type="entry name" value="EF_HAND_2"/>
    <property type="match status" value="2"/>
</dbReference>
<evidence type="ECO:0000259" key="8">
    <source>
        <dbReference type="PROSITE" id="PS50222"/>
    </source>
</evidence>
<evidence type="ECO:0000256" key="3">
    <source>
        <dbReference type="ARBA" id="ARBA00022490"/>
    </source>
</evidence>
<dbReference type="InterPro" id="IPR018247">
    <property type="entry name" value="EF_Hand_1_Ca_BS"/>
</dbReference>
<accession>A0A8S1R0I7</accession>
<evidence type="ECO:0000313" key="10">
    <source>
        <dbReference type="Proteomes" id="UP000692954"/>
    </source>
</evidence>
<organism evidence="9 10">
    <name type="scientific">Paramecium sonneborni</name>
    <dbReference type="NCBI Taxonomy" id="65129"/>
    <lineage>
        <taxon>Eukaryota</taxon>
        <taxon>Sar</taxon>
        <taxon>Alveolata</taxon>
        <taxon>Ciliophora</taxon>
        <taxon>Intramacronucleata</taxon>
        <taxon>Oligohymenophorea</taxon>
        <taxon>Peniculida</taxon>
        <taxon>Parameciidae</taxon>
        <taxon>Paramecium</taxon>
    </lineage>
</organism>
<name>A0A8S1R0I7_9CILI</name>
<keyword evidence="3" id="KW-0963">Cytoplasm</keyword>
<evidence type="ECO:0000256" key="4">
    <source>
        <dbReference type="ARBA" id="ARBA00022737"/>
    </source>
</evidence>
<dbReference type="InterPro" id="IPR050230">
    <property type="entry name" value="CALM/Myosin/TropC-like"/>
</dbReference>
<comment type="subcellular location">
    <subcellularLocation>
        <location evidence="1">Cytoplasm</location>
        <location evidence="1">Cytoskeleton</location>
    </subcellularLocation>
</comment>
<comment type="similarity">
    <text evidence="2">Belongs to the centrin family.</text>
</comment>
<feature type="domain" description="EF-hand" evidence="8">
    <location>
        <begin position="538"/>
        <end position="573"/>
    </location>
</feature>
<dbReference type="SMART" id="SM00054">
    <property type="entry name" value="EFh"/>
    <property type="match status" value="2"/>
</dbReference>
<evidence type="ECO:0000256" key="7">
    <source>
        <dbReference type="ARBA" id="ARBA00025692"/>
    </source>
</evidence>
<dbReference type="FunFam" id="1.10.238.10:FF:000001">
    <property type="entry name" value="Calmodulin 1"/>
    <property type="match status" value="1"/>
</dbReference>
<proteinExistence type="inferred from homology"/>
<evidence type="ECO:0000256" key="5">
    <source>
        <dbReference type="ARBA" id="ARBA00022837"/>
    </source>
</evidence>
<keyword evidence="10" id="KW-1185">Reference proteome</keyword>
<dbReference type="CDD" id="cd00051">
    <property type="entry name" value="EFh"/>
    <property type="match status" value="2"/>
</dbReference>
<dbReference type="OrthoDB" id="301063at2759"/>
<dbReference type="PANTHER" id="PTHR23048">
    <property type="entry name" value="MYOSIN LIGHT CHAIN 1, 3"/>
    <property type="match status" value="1"/>
</dbReference>
<feature type="domain" description="EF-hand" evidence="8">
    <location>
        <begin position="458"/>
        <end position="493"/>
    </location>
</feature>
<keyword evidence="4" id="KW-0677">Repeat</keyword>
<evidence type="ECO:0000256" key="1">
    <source>
        <dbReference type="ARBA" id="ARBA00004245"/>
    </source>
</evidence>
<keyword evidence="5" id="KW-0106">Calcium</keyword>
<dbReference type="EMBL" id="CAJJDN010000133">
    <property type="protein sequence ID" value="CAD8121556.1"/>
    <property type="molecule type" value="Genomic_DNA"/>
</dbReference>
<sequence>MLTKLFVRKFYNQFNFQQCSQFSKLNHFFQQFEMDKYDTSSQIDTSDRMKFSKIIESMDQGKQSLFNSSLSEYLNTESIKFEQLLTLLTQLHQTNIFCNKPNQEILLQMINQNLKTINIGILQMISHSLSLGIANQQTLSLYLQHFITCDLKKFNYLQQFDMIFIISQGILKFKIDLSNPEFMNQWKVLLQLLKPHLEKKNEWVVKKYPHLAFIVRSISQDNTNNILVQDLINLFKTISIKFIQQQDLIYKLDFKEITILLSSVIKIRERHLPQELNILIENLIKYLLRQDLSKFNDSSLQSLALSLTQLPSYQSQFQELLIQQIDDRKRQGKINLKQHLSIIYELTMKWKNKVNSEKLVSLITSLPINEQSDFDLAHYFQILTILPAEQIINILKSIEYVNNSYNKQGFDLTKLEQQQKQKLQERFNFFRKNNEIFSEDRRLLYKQMQQQTAEDLAEKEAEIKEAFEIFDKNKSKSISVQELTSVFRSLGYNFSQDEIQSMVKELRQSQKAEGADDKELNFDDFKNLLLMQEEKAKNGEDDLRDAFEVFDRDANGYIGLEELMMVAKSLGENISEEDLKGMLQYAANTLNQNDDDKDKTPQINLPQFVEAYLK</sequence>
<reference evidence="9" key="1">
    <citation type="submission" date="2021-01" db="EMBL/GenBank/DDBJ databases">
        <authorList>
            <consortium name="Genoscope - CEA"/>
            <person name="William W."/>
        </authorList>
    </citation>
    <scope>NUCLEOTIDE SEQUENCE</scope>
</reference>
<dbReference type="PROSITE" id="PS00018">
    <property type="entry name" value="EF_HAND_1"/>
    <property type="match status" value="2"/>
</dbReference>
<evidence type="ECO:0000256" key="6">
    <source>
        <dbReference type="ARBA" id="ARBA00023212"/>
    </source>
</evidence>
<comment type="function">
    <text evidence="7">Plays a fundamental role in microtubule organizing center structure and function. Component of the infraciliary lattice (ICL) and the ciliary basal bodies.</text>
</comment>
<dbReference type="Pfam" id="PF13499">
    <property type="entry name" value="EF-hand_7"/>
    <property type="match status" value="2"/>
</dbReference>
<dbReference type="PANTHER" id="PTHR23048:SF59">
    <property type="entry name" value="EF-HAND SUPERFAMILY PROTEIN"/>
    <property type="match status" value="1"/>
</dbReference>
<gene>
    <name evidence="9" type="ORF">PSON_ATCC_30995.1.T1330026</name>
</gene>
<dbReference type="GO" id="GO:0005509">
    <property type="term" value="F:calcium ion binding"/>
    <property type="evidence" value="ECO:0007669"/>
    <property type="project" value="InterPro"/>
</dbReference>
<dbReference type="Proteomes" id="UP000692954">
    <property type="component" value="Unassembled WGS sequence"/>
</dbReference>
<comment type="caution">
    <text evidence="9">The sequence shown here is derived from an EMBL/GenBank/DDBJ whole genome shotgun (WGS) entry which is preliminary data.</text>
</comment>
<dbReference type="AlphaFoldDB" id="A0A8S1R0I7"/>
<protein>
    <recommendedName>
        <fullName evidence="8">EF-hand domain-containing protein</fullName>
    </recommendedName>
</protein>
<evidence type="ECO:0000313" key="9">
    <source>
        <dbReference type="EMBL" id="CAD8121556.1"/>
    </source>
</evidence>
<keyword evidence="6" id="KW-0206">Cytoskeleton</keyword>
<dbReference type="GO" id="GO:0016460">
    <property type="term" value="C:myosin II complex"/>
    <property type="evidence" value="ECO:0007669"/>
    <property type="project" value="TreeGrafter"/>
</dbReference>